<dbReference type="PANTHER" id="PTHR37234:SF1">
    <property type="entry name" value="OS03G0319200 PROTEIN"/>
    <property type="match status" value="1"/>
</dbReference>
<feature type="compositionally biased region" description="Basic and acidic residues" evidence="1">
    <location>
        <begin position="1"/>
        <end position="16"/>
    </location>
</feature>
<evidence type="ECO:0000256" key="1">
    <source>
        <dbReference type="SAM" id="MobiDB-lite"/>
    </source>
</evidence>
<feature type="compositionally biased region" description="Basic and acidic residues" evidence="1">
    <location>
        <begin position="76"/>
        <end position="85"/>
    </location>
</feature>
<keyword evidence="3" id="KW-1185">Reference proteome</keyword>
<comment type="caution">
    <text evidence="2">The sequence shown here is derived from an EMBL/GenBank/DDBJ whole genome shotgun (WGS) entry which is preliminary data.</text>
</comment>
<feature type="region of interest" description="Disordered" evidence="1">
    <location>
        <begin position="1"/>
        <end position="122"/>
    </location>
</feature>
<dbReference type="PANTHER" id="PTHR37234">
    <property type="entry name" value="OS03G0319200 PROTEIN"/>
    <property type="match status" value="1"/>
</dbReference>
<organism evidence="2 3">
    <name type="scientific">Dioscorea zingiberensis</name>
    <dbReference type="NCBI Taxonomy" id="325984"/>
    <lineage>
        <taxon>Eukaryota</taxon>
        <taxon>Viridiplantae</taxon>
        <taxon>Streptophyta</taxon>
        <taxon>Embryophyta</taxon>
        <taxon>Tracheophyta</taxon>
        <taxon>Spermatophyta</taxon>
        <taxon>Magnoliopsida</taxon>
        <taxon>Liliopsida</taxon>
        <taxon>Dioscoreales</taxon>
        <taxon>Dioscoreaceae</taxon>
        <taxon>Dioscorea</taxon>
    </lineage>
</organism>
<name>A0A9D5BV76_9LILI</name>
<proteinExistence type="predicted"/>
<evidence type="ECO:0000313" key="3">
    <source>
        <dbReference type="Proteomes" id="UP001085076"/>
    </source>
</evidence>
<dbReference type="AlphaFoldDB" id="A0A9D5BV76"/>
<evidence type="ECO:0008006" key="4">
    <source>
        <dbReference type="Google" id="ProtNLM"/>
    </source>
</evidence>
<protein>
    <recommendedName>
        <fullName evidence="4">DUF3741 domain-containing protein</fullName>
    </recommendedName>
</protein>
<feature type="compositionally biased region" description="Basic residues" evidence="1">
    <location>
        <begin position="30"/>
        <end position="46"/>
    </location>
</feature>
<reference evidence="2 3" key="1">
    <citation type="journal article" date="2022" name="Hortic Res">
        <title>The genome of Dioscorea zingiberensis sheds light on the biosynthesis, origin and evolution of the medicinally important diosgenin saponins.</title>
        <authorList>
            <person name="Li Y."/>
            <person name="Tan C."/>
            <person name="Li Z."/>
            <person name="Guo J."/>
            <person name="Li S."/>
            <person name="Chen X."/>
            <person name="Wang C."/>
            <person name="Dai X."/>
            <person name="Yang H."/>
            <person name="Song W."/>
            <person name="Hou L."/>
            <person name="Xu J."/>
            <person name="Tong Z."/>
            <person name="Xu A."/>
            <person name="Yuan X."/>
            <person name="Wang W."/>
            <person name="Yang Q."/>
            <person name="Chen L."/>
            <person name="Sun Z."/>
            <person name="Wang K."/>
            <person name="Pan B."/>
            <person name="Chen J."/>
            <person name="Bao Y."/>
            <person name="Liu F."/>
            <person name="Qi X."/>
            <person name="Gang D.R."/>
            <person name="Wen J."/>
            <person name="Li J."/>
        </authorList>
    </citation>
    <scope>NUCLEOTIDE SEQUENCE [LARGE SCALE GENOMIC DNA]</scope>
    <source>
        <strain evidence="2">Dzin_1.0</strain>
    </source>
</reference>
<gene>
    <name evidence="2" type="ORF">J5N97_001702</name>
</gene>
<dbReference type="OrthoDB" id="780613at2759"/>
<feature type="compositionally biased region" description="Basic and acidic residues" evidence="1">
    <location>
        <begin position="110"/>
        <end position="120"/>
    </location>
</feature>
<accession>A0A9D5BV76</accession>
<dbReference type="Proteomes" id="UP001085076">
    <property type="component" value="Unassembled WGS sequence"/>
</dbReference>
<dbReference type="EMBL" id="JAGGNH010000017">
    <property type="protein sequence ID" value="KAJ0961529.1"/>
    <property type="molecule type" value="Genomic_DNA"/>
</dbReference>
<feature type="compositionally biased region" description="Basic and acidic residues" evidence="1">
    <location>
        <begin position="58"/>
        <end position="68"/>
    </location>
</feature>
<sequence length="360" mass="40376">MQTSSSRRETTPEYRQKPPTGCISGILRLLSRRHSRKRLTSARKKEKIAAAPPAKPTPETETKEEKKSLGNTSTPEPEKAEEKKTLALLAIGEPRRRSCETPRSPTIPQEIRRSSADSPRRSSALVARLMGLDDAPTSSPEPASEKRRKLLGALERCDEDLKTLKRIIEAVQLAEVRRKEIDAVGPAEESGRVKDRCHLDGGDLRVEACTIGSRTPEPSPLGVSSQYSGDCDSIKKKDNSDGYLFFRRIAVEGLPRLSGIQGDRSFQQNGMSMRRKEGGTIPWLRKNRGPRARNKTMEESVGEVWEDGVWEERWELGRIGVGLEIDIFGDLVEELVREMVGSCYKLLSLPLRNCRKRLCF</sequence>
<evidence type="ECO:0000313" key="2">
    <source>
        <dbReference type="EMBL" id="KAJ0961529.1"/>
    </source>
</evidence>